<reference evidence="3 4" key="1">
    <citation type="journal article" date="2019" name="Int. J. Syst. Evol. Microbiol.">
        <title>The Global Catalogue of Microorganisms (GCM) 10K type strain sequencing project: providing services to taxonomists for standard genome sequencing and annotation.</title>
        <authorList>
            <consortium name="The Broad Institute Genomics Platform"/>
            <consortium name="The Broad Institute Genome Sequencing Center for Infectious Disease"/>
            <person name="Wu L."/>
            <person name="Ma J."/>
        </authorList>
    </citation>
    <scope>NUCLEOTIDE SEQUENCE [LARGE SCALE GENOMIC DNA]</scope>
    <source>
        <strain evidence="3 4">PSR21</strain>
    </source>
</reference>
<feature type="domain" description="Lipoyl-binding" evidence="2">
    <location>
        <begin position="5"/>
        <end position="84"/>
    </location>
</feature>
<dbReference type="Proteomes" id="UP001596547">
    <property type="component" value="Unassembled WGS sequence"/>
</dbReference>
<protein>
    <submittedName>
        <fullName evidence="3">Lipoyl domain-containing protein</fullName>
    </submittedName>
</protein>
<dbReference type="PROSITE" id="PS00189">
    <property type="entry name" value="LIPOYL"/>
    <property type="match status" value="1"/>
</dbReference>
<dbReference type="Pfam" id="PF00364">
    <property type="entry name" value="Biotin_lipoyl"/>
    <property type="match status" value="1"/>
</dbReference>
<dbReference type="Gene3D" id="2.40.50.100">
    <property type="match status" value="1"/>
</dbReference>
<dbReference type="GeneID" id="79316378"/>
<dbReference type="PROSITE" id="PS50968">
    <property type="entry name" value="BIOTINYL_LIPOYL"/>
    <property type="match status" value="1"/>
</dbReference>
<dbReference type="InterPro" id="IPR000089">
    <property type="entry name" value="Biotin_lipoyl"/>
</dbReference>
<evidence type="ECO:0000313" key="3">
    <source>
        <dbReference type="EMBL" id="MFC7316970.1"/>
    </source>
</evidence>
<evidence type="ECO:0000256" key="1">
    <source>
        <dbReference type="ARBA" id="ARBA00022823"/>
    </source>
</evidence>
<accession>A0ABD6A9X4</accession>
<dbReference type="CDD" id="cd06849">
    <property type="entry name" value="lipoyl_domain"/>
    <property type="match status" value="1"/>
</dbReference>
<evidence type="ECO:0000259" key="2">
    <source>
        <dbReference type="PROSITE" id="PS50968"/>
    </source>
</evidence>
<keyword evidence="4" id="KW-1185">Reference proteome</keyword>
<keyword evidence="1" id="KW-0450">Lipoyl</keyword>
<evidence type="ECO:0000313" key="4">
    <source>
        <dbReference type="Proteomes" id="UP001596547"/>
    </source>
</evidence>
<dbReference type="SUPFAM" id="SSF51230">
    <property type="entry name" value="Single hybrid motif"/>
    <property type="match status" value="1"/>
</dbReference>
<dbReference type="AlphaFoldDB" id="A0ABD6A9X4"/>
<sequence length="86" mass="8958">MSDGDRTAIDPAAVWPDDADDVAEGVVANWFVREGGRVEAGATVCEIQVEKVSVDVPAPATGTVEVLVGENETFARGDPLGYVAPE</sequence>
<dbReference type="EMBL" id="JBHTBF010000002">
    <property type="protein sequence ID" value="MFC7316970.1"/>
    <property type="molecule type" value="Genomic_DNA"/>
</dbReference>
<comment type="caution">
    <text evidence="3">The sequence shown here is derived from an EMBL/GenBank/DDBJ whole genome shotgun (WGS) entry which is preliminary data.</text>
</comment>
<organism evidence="3 4">
    <name type="scientific">Halomarina halobia</name>
    <dbReference type="NCBI Taxonomy" id="3033386"/>
    <lineage>
        <taxon>Archaea</taxon>
        <taxon>Methanobacteriati</taxon>
        <taxon>Methanobacteriota</taxon>
        <taxon>Stenosarchaea group</taxon>
        <taxon>Halobacteria</taxon>
        <taxon>Halobacteriales</taxon>
        <taxon>Natronomonadaceae</taxon>
        <taxon>Halomarina</taxon>
    </lineage>
</organism>
<dbReference type="RefSeq" id="WP_276303772.1">
    <property type="nucleotide sequence ID" value="NZ_CP119992.1"/>
</dbReference>
<dbReference type="InterPro" id="IPR003016">
    <property type="entry name" value="2-oxoA_DH_lipoyl-BS"/>
</dbReference>
<dbReference type="InterPro" id="IPR011053">
    <property type="entry name" value="Single_hybrid_motif"/>
</dbReference>
<proteinExistence type="predicted"/>
<gene>
    <name evidence="3" type="ORF">ACFQPE_09195</name>
</gene>
<name>A0ABD6A9X4_9EURY</name>